<comment type="function">
    <text evidence="10">Glycogen-branching enzyme participates in the glycogen biosynthetic process along with glycogenin and glycogen synthase. Generates alpha-1,6-glucosidic branches from alpha-1,4-linked glucose chains, to increase solubility of the glycogen polymer.</text>
</comment>
<evidence type="ECO:0000256" key="7">
    <source>
        <dbReference type="ARBA" id="ARBA00022679"/>
    </source>
</evidence>
<dbReference type="Pfam" id="PF00128">
    <property type="entry name" value="Alpha-amylase"/>
    <property type="match status" value="1"/>
</dbReference>
<dbReference type="OrthoDB" id="196493at2759"/>
<dbReference type="InterPro" id="IPR006048">
    <property type="entry name" value="A-amylase/branching_C"/>
</dbReference>
<name>A0A9W8B1V0_9FUNG</name>
<dbReference type="SUPFAM" id="SSF51011">
    <property type="entry name" value="Glycosyl hydrolase domain"/>
    <property type="match status" value="1"/>
</dbReference>
<proteinExistence type="inferred from homology"/>
<sequence length="691" mass="79542">MASSTTSAANSSKPTVPDGTGVTELDPYLKPYSAVLRGRYEYFDQWRQTIDRTEGSLEKFSRGYERLGFHRADAHTVYREWAPGATSACLIGEFNQWDHQAHPMTKDPYGVWKVSIPHQTDGAPAIPHNTKVKVSMTNATGERFDRVPAWIKRVTQDLAVSPLYDAVYWDPPQPYIWKHKAPAKPANLRIYEAHVGISSPEPKVTTYNEFTDTMLPYIKDLGYNTIQLMAVMEHAYYASFGYQVTNFFAASSRYGTPEDLKRLVDTAHGLGLTVLLDMVHSHASNNVLDGLNMFDGTDHCYFHEGGRGHHELWNSRLFNYGHHEVLRFLLSNLRFYLHEYQFDGFRFDGVTSMLYVHHGIATGFSGHYDEYFGGSVDAEAVGYLMLANHMLHELYPHIITIAEDVSGMPALCRPVAEGGMGFDYRLAMAVPDMWIKLIKEVRDDDWKMGDISFTLINRRYREKTIAYAESHDQALVGDKTLAFWLMDKEMYTHMSDLTERTPIIDRGMALHKLIRLVTYALGGEGYLNFEGNEFGHPEWLDFPREGNHNSFHYARRQLNLPKDKLLRYQYLVNWDRAMHHLEAQYPWLTDEHSWVSTKHEGDKVLAFERGKLLFVFNFHPTKSFTDYRVGTLWPETHSLVLHSDAPEYFGLSRLQHHQEYPTVPGEWNGRPNHLHVYLPSRTCLVLRPKSA</sequence>
<dbReference type="SMART" id="SM00642">
    <property type="entry name" value="Aamy"/>
    <property type="match status" value="1"/>
</dbReference>
<evidence type="ECO:0000256" key="5">
    <source>
        <dbReference type="ARBA" id="ARBA00020932"/>
    </source>
</evidence>
<accession>A0A9W8B1V0</accession>
<evidence type="ECO:0000256" key="9">
    <source>
        <dbReference type="ARBA" id="ARBA00031979"/>
    </source>
</evidence>
<evidence type="ECO:0000313" key="14">
    <source>
        <dbReference type="EMBL" id="KAJ1979391.1"/>
    </source>
</evidence>
<dbReference type="Pfam" id="PF02806">
    <property type="entry name" value="Alpha-amylase_C"/>
    <property type="match status" value="1"/>
</dbReference>
<dbReference type="PANTHER" id="PTHR43651">
    <property type="entry name" value="1,4-ALPHA-GLUCAN-BRANCHING ENZYME"/>
    <property type="match status" value="1"/>
</dbReference>
<dbReference type="Gene3D" id="2.60.40.1180">
    <property type="entry name" value="Golgi alpha-mannosidase II"/>
    <property type="match status" value="1"/>
</dbReference>
<dbReference type="EC" id="2.4.1.18" evidence="4"/>
<feature type="region of interest" description="Disordered" evidence="12">
    <location>
        <begin position="1"/>
        <end position="23"/>
    </location>
</feature>
<dbReference type="SUPFAM" id="SSF51445">
    <property type="entry name" value="(Trans)glycosidases"/>
    <property type="match status" value="1"/>
</dbReference>
<evidence type="ECO:0000256" key="10">
    <source>
        <dbReference type="ARBA" id="ARBA00049618"/>
    </source>
</evidence>
<evidence type="ECO:0000256" key="12">
    <source>
        <dbReference type="SAM" id="MobiDB-lite"/>
    </source>
</evidence>
<dbReference type="GO" id="GO:0004553">
    <property type="term" value="F:hydrolase activity, hydrolyzing O-glycosyl compounds"/>
    <property type="evidence" value="ECO:0007669"/>
    <property type="project" value="InterPro"/>
</dbReference>
<dbReference type="PIRSF" id="PIRSF000463">
    <property type="entry name" value="GlgB"/>
    <property type="match status" value="1"/>
</dbReference>
<evidence type="ECO:0000256" key="8">
    <source>
        <dbReference type="ARBA" id="ARBA00023056"/>
    </source>
</evidence>
<evidence type="ECO:0000313" key="15">
    <source>
        <dbReference type="Proteomes" id="UP001151582"/>
    </source>
</evidence>
<dbReference type="GO" id="GO:0005978">
    <property type="term" value="P:glycogen biosynthetic process"/>
    <property type="evidence" value="ECO:0007669"/>
    <property type="project" value="UniProtKB-KW"/>
</dbReference>
<feature type="compositionally biased region" description="Low complexity" evidence="12">
    <location>
        <begin position="1"/>
        <end position="12"/>
    </location>
</feature>
<dbReference type="Proteomes" id="UP001151582">
    <property type="component" value="Unassembled WGS sequence"/>
</dbReference>
<dbReference type="GO" id="GO:0043169">
    <property type="term" value="F:cation binding"/>
    <property type="evidence" value="ECO:0007669"/>
    <property type="project" value="InterPro"/>
</dbReference>
<keyword evidence="6 14" id="KW-0328">Glycosyltransferase</keyword>
<dbReference type="GO" id="GO:0003844">
    <property type="term" value="F:1,4-alpha-glucan branching enzyme activity"/>
    <property type="evidence" value="ECO:0007669"/>
    <property type="project" value="UniProtKB-EC"/>
</dbReference>
<dbReference type="CDD" id="cd11321">
    <property type="entry name" value="AmyAc_bac_euk_BE"/>
    <property type="match status" value="1"/>
</dbReference>
<keyword evidence="8" id="KW-0320">Glycogen biosynthesis</keyword>
<dbReference type="CDD" id="cd02854">
    <property type="entry name" value="E_set_GBE_euk_N"/>
    <property type="match status" value="1"/>
</dbReference>
<evidence type="ECO:0000256" key="6">
    <source>
        <dbReference type="ARBA" id="ARBA00022676"/>
    </source>
</evidence>
<dbReference type="SUPFAM" id="SSF81296">
    <property type="entry name" value="E set domains"/>
    <property type="match status" value="1"/>
</dbReference>
<dbReference type="Gene3D" id="3.20.20.80">
    <property type="entry name" value="Glycosidases"/>
    <property type="match status" value="1"/>
</dbReference>
<comment type="pathway">
    <text evidence="2">Glycan biosynthesis; glycogen biosynthesis.</text>
</comment>
<keyword evidence="15" id="KW-1185">Reference proteome</keyword>
<dbReference type="Pfam" id="PF02922">
    <property type="entry name" value="CBM_48"/>
    <property type="match status" value="1"/>
</dbReference>
<dbReference type="GO" id="GO:0005737">
    <property type="term" value="C:cytoplasm"/>
    <property type="evidence" value="ECO:0007669"/>
    <property type="project" value="TreeGrafter"/>
</dbReference>
<dbReference type="Gene3D" id="2.60.40.10">
    <property type="entry name" value="Immunoglobulins"/>
    <property type="match status" value="1"/>
</dbReference>
<evidence type="ECO:0000256" key="2">
    <source>
        <dbReference type="ARBA" id="ARBA00004964"/>
    </source>
</evidence>
<dbReference type="FunFam" id="2.60.40.1180:FF:000003">
    <property type="entry name" value="1,4-alpha-glucan-branching enzyme, chloroplastic/amyloplastic"/>
    <property type="match status" value="1"/>
</dbReference>
<keyword evidence="7 14" id="KW-0808">Transferase</keyword>
<dbReference type="InterPro" id="IPR006047">
    <property type="entry name" value="GH13_cat_dom"/>
</dbReference>
<comment type="catalytic activity">
    <reaction evidence="1">
        <text>Transfers a segment of a (1-&gt;4)-alpha-D-glucan chain to a primary hydroxy group in a similar glucan chain.</text>
        <dbReference type="EC" id="2.4.1.18"/>
    </reaction>
</comment>
<organism evidence="14 15">
    <name type="scientific">Dimargaris verticillata</name>
    <dbReference type="NCBI Taxonomy" id="2761393"/>
    <lineage>
        <taxon>Eukaryota</taxon>
        <taxon>Fungi</taxon>
        <taxon>Fungi incertae sedis</taxon>
        <taxon>Zoopagomycota</taxon>
        <taxon>Kickxellomycotina</taxon>
        <taxon>Dimargaritomycetes</taxon>
        <taxon>Dimargaritales</taxon>
        <taxon>Dimargaritaceae</taxon>
        <taxon>Dimargaris</taxon>
    </lineage>
</organism>
<dbReference type="FunFam" id="3.20.20.80:FF:000001">
    <property type="entry name" value="1,4-alpha-glucan branching enzyme"/>
    <property type="match status" value="1"/>
</dbReference>
<dbReference type="InterPro" id="IPR004193">
    <property type="entry name" value="Glyco_hydro_13_N"/>
</dbReference>
<feature type="active site" description="Proton donor" evidence="11">
    <location>
        <position position="403"/>
    </location>
</feature>
<evidence type="ECO:0000259" key="13">
    <source>
        <dbReference type="SMART" id="SM00642"/>
    </source>
</evidence>
<dbReference type="AlphaFoldDB" id="A0A9W8B1V0"/>
<evidence type="ECO:0000256" key="11">
    <source>
        <dbReference type="PIRSR" id="PIRSR000463-1"/>
    </source>
</evidence>
<dbReference type="PANTHER" id="PTHR43651:SF3">
    <property type="entry name" value="1,4-ALPHA-GLUCAN-BRANCHING ENZYME"/>
    <property type="match status" value="1"/>
</dbReference>
<dbReference type="InterPro" id="IPR037439">
    <property type="entry name" value="Branching_enzy"/>
</dbReference>
<comment type="similarity">
    <text evidence="3">Belongs to the glycosyl hydrolase 13 family. GlgB subfamily.</text>
</comment>
<evidence type="ECO:0000256" key="3">
    <source>
        <dbReference type="ARBA" id="ARBA00009000"/>
    </source>
</evidence>
<protein>
    <recommendedName>
        <fullName evidence="5">1,4-alpha-glucan-branching enzyme</fullName>
        <ecNumber evidence="4">2.4.1.18</ecNumber>
    </recommendedName>
    <alternativeName>
        <fullName evidence="9">Glycogen-branching enzyme</fullName>
    </alternativeName>
</protein>
<gene>
    <name evidence="14" type="primary">GLC3</name>
    <name evidence="14" type="ORF">H4R34_002843</name>
</gene>
<feature type="active site" description="Nucleophile" evidence="11">
    <location>
        <position position="348"/>
    </location>
</feature>
<dbReference type="InterPro" id="IPR017853">
    <property type="entry name" value="GH"/>
</dbReference>
<evidence type="ECO:0000256" key="1">
    <source>
        <dbReference type="ARBA" id="ARBA00000826"/>
    </source>
</evidence>
<dbReference type="InterPro" id="IPR013783">
    <property type="entry name" value="Ig-like_fold"/>
</dbReference>
<reference evidence="14" key="1">
    <citation type="submission" date="2022-07" db="EMBL/GenBank/DDBJ databases">
        <title>Phylogenomic reconstructions and comparative analyses of Kickxellomycotina fungi.</title>
        <authorList>
            <person name="Reynolds N.K."/>
            <person name="Stajich J.E."/>
            <person name="Barry K."/>
            <person name="Grigoriev I.V."/>
            <person name="Crous P."/>
            <person name="Smith M.E."/>
        </authorList>
    </citation>
    <scope>NUCLEOTIDE SEQUENCE</scope>
    <source>
        <strain evidence="14">RSA 567</strain>
    </source>
</reference>
<dbReference type="InterPro" id="IPR014756">
    <property type="entry name" value="Ig_E-set"/>
</dbReference>
<evidence type="ECO:0000256" key="4">
    <source>
        <dbReference type="ARBA" id="ARBA00012541"/>
    </source>
</evidence>
<dbReference type="EMBL" id="JANBQB010000221">
    <property type="protein sequence ID" value="KAJ1979391.1"/>
    <property type="molecule type" value="Genomic_DNA"/>
</dbReference>
<dbReference type="InterPro" id="IPR013780">
    <property type="entry name" value="Glyco_hydro_b"/>
</dbReference>
<dbReference type="FunFam" id="2.60.40.10:FF:000250">
    <property type="entry name" value="1,4-alpha-glucan-branching enzyme, chloroplastic/amyloplastic"/>
    <property type="match status" value="1"/>
</dbReference>
<comment type="caution">
    <text evidence="14">The sequence shown here is derived from an EMBL/GenBank/DDBJ whole genome shotgun (WGS) entry which is preliminary data.</text>
</comment>
<feature type="domain" description="Glycosyl hydrolase family 13 catalytic" evidence="13">
    <location>
        <begin position="210"/>
        <end position="575"/>
    </location>
</feature>